<dbReference type="InterPro" id="IPR036397">
    <property type="entry name" value="RNaseH_sf"/>
</dbReference>
<dbReference type="WBParaSite" id="maker-uti_cns_0007421-snap-gene-0.3-mRNA-1">
    <property type="protein sequence ID" value="maker-uti_cns_0007421-snap-gene-0.3-mRNA-1"/>
    <property type="gene ID" value="maker-uti_cns_0007421-snap-gene-0.3"/>
</dbReference>
<protein>
    <submittedName>
        <fullName evidence="3">Integrase catalytic domain-containing protein</fullName>
    </submittedName>
</protein>
<dbReference type="InterPro" id="IPR050951">
    <property type="entry name" value="Retrovirus_Pol_polyprotein"/>
</dbReference>
<dbReference type="GO" id="GO:0003676">
    <property type="term" value="F:nucleic acid binding"/>
    <property type="evidence" value="ECO:0007669"/>
    <property type="project" value="InterPro"/>
</dbReference>
<name>A0A1I8HQK0_9PLAT</name>
<dbReference type="AlphaFoldDB" id="A0A1I8HQK0"/>
<keyword evidence="2" id="KW-1185">Reference proteome</keyword>
<organism evidence="2 3">
    <name type="scientific">Macrostomum lignano</name>
    <dbReference type="NCBI Taxonomy" id="282301"/>
    <lineage>
        <taxon>Eukaryota</taxon>
        <taxon>Metazoa</taxon>
        <taxon>Spiralia</taxon>
        <taxon>Lophotrochozoa</taxon>
        <taxon>Platyhelminthes</taxon>
        <taxon>Rhabditophora</taxon>
        <taxon>Macrostomorpha</taxon>
        <taxon>Macrostomida</taxon>
        <taxon>Macrostomidae</taxon>
        <taxon>Macrostomum</taxon>
    </lineage>
</organism>
<feature type="compositionally biased region" description="Basic and acidic residues" evidence="1">
    <location>
        <begin position="231"/>
        <end position="248"/>
    </location>
</feature>
<evidence type="ECO:0000256" key="1">
    <source>
        <dbReference type="SAM" id="MobiDB-lite"/>
    </source>
</evidence>
<evidence type="ECO:0000313" key="3">
    <source>
        <dbReference type="WBParaSite" id="maker-uti_cns_0007421-snap-gene-0.3-mRNA-1"/>
    </source>
</evidence>
<reference evidence="3" key="1">
    <citation type="submission" date="2016-11" db="UniProtKB">
        <authorList>
            <consortium name="WormBaseParasite"/>
        </authorList>
    </citation>
    <scope>IDENTIFICATION</scope>
</reference>
<evidence type="ECO:0000313" key="2">
    <source>
        <dbReference type="Proteomes" id="UP000095280"/>
    </source>
</evidence>
<accession>A0A1I8HQK0</accession>
<dbReference type="Proteomes" id="UP000095280">
    <property type="component" value="Unplaced"/>
</dbReference>
<dbReference type="Gene3D" id="3.30.420.10">
    <property type="entry name" value="Ribonuclease H-like superfamily/Ribonuclease H"/>
    <property type="match status" value="1"/>
</dbReference>
<sequence length="248" mass="27880">MKHDGRVRSSRVHIELASATRHHGSWGRNPFALGKSHLEVRRRQTEQHCGDHGTPLCYPNVGTRLKFASRQRQEEGRNWRTALDDWLLAHRVTPHSATGVAPAELLMGRALNDGLPSIQPSQPVQHDRAELAKRHEAYNDQMAAGFNRSRRAKAANVKPGSAVLRKRTRHTKIQTPFELEPWTVTDRRGDSYVLRQGDRTCTRHLTHIRALTATEDPPPEADAGAASPERGIAERPHPRAAKDKPISY</sequence>
<proteinExistence type="predicted"/>
<dbReference type="PANTHER" id="PTHR37984:SF11">
    <property type="entry name" value="INTEGRASE CATALYTIC DOMAIN-CONTAINING PROTEIN"/>
    <property type="match status" value="1"/>
</dbReference>
<dbReference type="PANTHER" id="PTHR37984">
    <property type="entry name" value="PROTEIN CBG26694"/>
    <property type="match status" value="1"/>
</dbReference>
<feature type="region of interest" description="Disordered" evidence="1">
    <location>
        <begin position="210"/>
        <end position="248"/>
    </location>
</feature>